<evidence type="ECO:0000313" key="5">
    <source>
        <dbReference type="Proteomes" id="UP000320095"/>
    </source>
</evidence>
<feature type="domain" description="Acyclic terpene utilisation N-terminal" evidence="2">
    <location>
        <begin position="6"/>
        <end position="443"/>
    </location>
</feature>
<evidence type="ECO:0000259" key="2">
    <source>
        <dbReference type="Pfam" id="PF07287"/>
    </source>
</evidence>
<reference evidence="4 5" key="1">
    <citation type="journal article" date="2019" name="Environ. Microbiol.">
        <title>Species interactions and distinct microbial communities in high Arctic permafrost affected cryosols are associated with the CH4 and CO2 gas fluxes.</title>
        <authorList>
            <person name="Altshuler I."/>
            <person name="Hamel J."/>
            <person name="Turney S."/>
            <person name="Magnuson E."/>
            <person name="Levesque R."/>
            <person name="Greer C."/>
            <person name="Whyte L.G."/>
        </authorList>
    </citation>
    <scope>NUCLEOTIDE SEQUENCE [LARGE SCALE GENOMIC DNA]</scope>
    <source>
        <strain evidence="4 5">S5.20</strain>
    </source>
</reference>
<dbReference type="InterPro" id="IPR056362">
    <property type="entry name" value="AtuA-like_ferredoxin_dom"/>
</dbReference>
<evidence type="ECO:0000259" key="3">
    <source>
        <dbReference type="Pfam" id="PF23544"/>
    </source>
</evidence>
<feature type="domain" description="AtuA-like ferredoxin-fold" evidence="3">
    <location>
        <begin position="482"/>
        <end position="577"/>
    </location>
</feature>
<dbReference type="EMBL" id="RCZG01000003">
    <property type="protein sequence ID" value="TPG35013.1"/>
    <property type="molecule type" value="Genomic_DNA"/>
</dbReference>
<dbReference type="Proteomes" id="UP000320095">
    <property type="component" value="Unassembled WGS sequence"/>
</dbReference>
<accession>A0A502EBH3</accession>
<organism evidence="4 5">
    <name type="scientific">Mycolicibacterium hodleri</name>
    <dbReference type="NCBI Taxonomy" id="49897"/>
    <lineage>
        <taxon>Bacteria</taxon>
        <taxon>Bacillati</taxon>
        <taxon>Actinomycetota</taxon>
        <taxon>Actinomycetes</taxon>
        <taxon>Mycobacteriales</taxon>
        <taxon>Mycobacteriaceae</taxon>
        <taxon>Mycolicibacterium</taxon>
    </lineage>
</organism>
<dbReference type="RefSeq" id="WP_140689808.1">
    <property type="nucleotide sequence ID" value="NZ_RCZG01000003.1"/>
</dbReference>
<dbReference type="Pfam" id="PF23544">
    <property type="entry name" value="AtuA_ferredoxin"/>
    <property type="match status" value="1"/>
</dbReference>
<dbReference type="InterPro" id="IPR010839">
    <property type="entry name" value="AtuA_N"/>
</dbReference>
<protein>
    <submittedName>
        <fullName evidence="4">DUF1446 domain-containing protein</fullName>
    </submittedName>
</protein>
<dbReference type="OrthoDB" id="3959640at2"/>
<dbReference type="PANTHER" id="PTHR47585">
    <property type="match status" value="1"/>
</dbReference>
<evidence type="ECO:0000256" key="1">
    <source>
        <dbReference type="SAM" id="MobiDB-lite"/>
    </source>
</evidence>
<dbReference type="AlphaFoldDB" id="A0A502EBH3"/>
<dbReference type="PANTHER" id="PTHR47585:SF1">
    <property type="entry name" value="DUF1446 DOMAIN-CONTAINING PROTEIN"/>
    <property type="match status" value="1"/>
</dbReference>
<name>A0A502EBH3_9MYCO</name>
<feature type="region of interest" description="Disordered" evidence="1">
    <location>
        <begin position="454"/>
        <end position="481"/>
    </location>
</feature>
<gene>
    <name evidence="4" type="ORF">EAH80_09450</name>
</gene>
<keyword evidence="5" id="KW-1185">Reference proteome</keyword>
<comment type="caution">
    <text evidence="4">The sequence shown here is derived from an EMBL/GenBank/DDBJ whole genome shotgun (WGS) entry which is preliminary data.</text>
</comment>
<dbReference type="Pfam" id="PF07287">
    <property type="entry name" value="AtuA"/>
    <property type="match status" value="1"/>
</dbReference>
<evidence type="ECO:0000313" key="4">
    <source>
        <dbReference type="EMBL" id="TPG35013.1"/>
    </source>
</evidence>
<sequence length="593" mass="63836">MAERPIRVGNFSGYLGDRWSAIAEVLAGDPIDVLAGDYLAEITLAPLAGRFQDDPSRGYVERFVDQIRPHLAEIVRRGIRVVTNAGGFNPAGLARALREIAAAEGFALNVAYVEGDNLLNRLDDIQSAGHRLEHLDTDASLRDWEQKPIAANAYLGGWGIASALREGADIVVCGRVTDASLIVGPAAWWHDWGHDDWDALAGAVVAGHVIECGPQAVGGNFSGFMSVPGIERPGFPIAEVAADGSCVITKHGRDGGTVTVDTVTAQLVYEIQGPLYFNPDVTVHVDSAVLRPAGHDRVAITGVRGAPPPPTAKIAIFAVIGFQTVQTVYVTAPDVEAKVELLGKQVAAMVDDDVQVQVTRIGSLPNDPATQWEATVPVRIMALASERHQLAAERFADGIYGLYLSSYPGFYHDGGAKRVVEPHVRIEYWPALLPVELVDHRVVLDDGRTIDVETPPRTQLLRQPRDPEPAPLTPSGTEVSRPLGDVAFARSGDKGGNCNVGIWVSNPEAWPWLRQALSSSGFRQLVPEYADLDIVRHELPSLHAVHFVIRGLLGRGGSSNTRVDQVGKAVGEYIRSRHLDIPAELLSGADRGE</sequence>
<proteinExistence type="predicted"/>